<dbReference type="InterPro" id="IPR011008">
    <property type="entry name" value="Dimeric_a/b-barrel"/>
</dbReference>
<dbReference type="PATRIC" id="fig|1301098.3.peg.4439"/>
<proteinExistence type="inferred from homology"/>
<dbReference type="InterPro" id="IPR005545">
    <property type="entry name" value="YCII"/>
</dbReference>
<accession>A0A024HLN2</accession>
<dbReference type="PANTHER" id="PTHR35174">
    <property type="entry name" value="BLL7171 PROTEIN-RELATED"/>
    <property type="match status" value="1"/>
</dbReference>
<gene>
    <name evidence="3" type="ORF">PKB_4452</name>
</gene>
<dbReference type="Gene3D" id="3.30.70.1060">
    <property type="entry name" value="Dimeric alpha+beta barrel"/>
    <property type="match status" value="1"/>
</dbReference>
<dbReference type="KEGG" id="pkc:PKB_4452"/>
<sequence length="123" mass="13971">MKYLCLIYVDEKVATRMPLHDYRAVVDECLTYEQQLRESGKFLAAEALQSVECATTLRHRDGQLSITDGPFAETREQLGGFYMIEARDLNEAIQIAAKIPPGRLGAIEVRPIRDWEEHFATLG</sequence>
<evidence type="ECO:0000313" key="4">
    <source>
        <dbReference type="Proteomes" id="UP000025241"/>
    </source>
</evidence>
<organism evidence="3 4">
    <name type="scientific">Pseudomonas knackmussii (strain DSM 6978 / CCUG 54928 / LMG 23759 / B13)</name>
    <dbReference type="NCBI Taxonomy" id="1301098"/>
    <lineage>
        <taxon>Bacteria</taxon>
        <taxon>Pseudomonadati</taxon>
        <taxon>Pseudomonadota</taxon>
        <taxon>Gammaproteobacteria</taxon>
        <taxon>Pseudomonadales</taxon>
        <taxon>Pseudomonadaceae</taxon>
        <taxon>Pseudomonas</taxon>
    </lineage>
</organism>
<dbReference type="HOGENOM" id="CLU_130902_2_1_6"/>
<comment type="similarity">
    <text evidence="1">Belongs to the YciI family.</text>
</comment>
<dbReference type="PANTHER" id="PTHR35174:SF3">
    <property type="entry name" value="BLL7171 PROTEIN"/>
    <property type="match status" value="1"/>
</dbReference>
<evidence type="ECO:0000256" key="1">
    <source>
        <dbReference type="ARBA" id="ARBA00007689"/>
    </source>
</evidence>
<name>A0A024HLN2_PSEKB</name>
<keyword evidence="4" id="KW-1185">Reference proteome</keyword>
<feature type="domain" description="YCII-related" evidence="2">
    <location>
        <begin position="1"/>
        <end position="116"/>
    </location>
</feature>
<dbReference type="Proteomes" id="UP000025241">
    <property type="component" value="Chromosome I"/>
</dbReference>
<evidence type="ECO:0000259" key="2">
    <source>
        <dbReference type="Pfam" id="PF03795"/>
    </source>
</evidence>
<dbReference type="SUPFAM" id="SSF54909">
    <property type="entry name" value="Dimeric alpha+beta barrel"/>
    <property type="match status" value="1"/>
</dbReference>
<dbReference type="STRING" id="1301098.PKB_4452"/>
<dbReference type="AlphaFoldDB" id="A0A024HLN2"/>
<dbReference type="RefSeq" id="WP_043254476.1">
    <property type="nucleotide sequence ID" value="NZ_HG322950.1"/>
</dbReference>
<dbReference type="EMBL" id="HG322950">
    <property type="protein sequence ID" value="CDF85776.1"/>
    <property type="molecule type" value="Genomic_DNA"/>
</dbReference>
<dbReference type="OrthoDB" id="9807535at2"/>
<dbReference type="Pfam" id="PF03795">
    <property type="entry name" value="YCII"/>
    <property type="match status" value="1"/>
</dbReference>
<dbReference type="eggNOG" id="COG3795">
    <property type="taxonomic scope" value="Bacteria"/>
</dbReference>
<reference evidence="3 4" key="2">
    <citation type="submission" date="2014-05" db="EMBL/GenBank/DDBJ databases">
        <title>Genome sequence of the 3-chlorobenzoate degrading bacterium Pseudomonas knackmussii B13 shows multiple evidence for horizontal gene transfer.</title>
        <authorList>
            <person name="Miyazaki R."/>
            <person name="Bertelli C."/>
            <person name="Falquet L."/>
            <person name="Robinson-Rechavi M."/>
            <person name="Gharib W."/>
            <person name="Roy S."/>
            <person name="Van der Meer J.R."/>
        </authorList>
    </citation>
    <scope>NUCLEOTIDE SEQUENCE [LARGE SCALE GENOMIC DNA]</scope>
    <source>
        <strain evidence="3 4">B13</strain>
    </source>
</reference>
<evidence type="ECO:0000313" key="3">
    <source>
        <dbReference type="EMBL" id="CDF85776.1"/>
    </source>
</evidence>
<protein>
    <recommendedName>
        <fullName evidence="2">YCII-related domain-containing protein</fullName>
    </recommendedName>
</protein>
<reference evidence="3 4" key="1">
    <citation type="submission" date="2013-03" db="EMBL/GenBank/DDBJ databases">
        <authorList>
            <person name="Linke B."/>
        </authorList>
    </citation>
    <scope>NUCLEOTIDE SEQUENCE [LARGE SCALE GENOMIC DNA]</scope>
    <source>
        <strain evidence="3 4">B13</strain>
    </source>
</reference>